<accession>A0AAU8HW99</accession>
<reference evidence="1" key="1">
    <citation type="journal article" date="2018" name="Antonie Van Leeuwenhoek">
        <title>Proteinivorax hydrogeniformans sp. nov., an anaerobic, haloalkaliphilic bacterium fermenting proteinaceous compounds with high hydrogen production.</title>
        <authorList>
            <person name="Boltyanskaya Y."/>
            <person name="Detkova E."/>
            <person name="Pimenov N."/>
            <person name="Kevbrin V."/>
        </authorList>
    </citation>
    <scope>NUCLEOTIDE SEQUENCE</scope>
    <source>
        <strain evidence="1">Z-710</strain>
    </source>
</reference>
<proteinExistence type="predicted"/>
<dbReference type="PANTHER" id="PTHR47271:SF2">
    <property type="entry name" value="ARGININE DEIMINASE"/>
    <property type="match status" value="1"/>
</dbReference>
<organism evidence="1">
    <name type="scientific">Proteinivorax hydrogeniformans</name>
    <dbReference type="NCBI Taxonomy" id="1826727"/>
    <lineage>
        <taxon>Bacteria</taxon>
        <taxon>Bacillati</taxon>
        <taxon>Bacillota</taxon>
        <taxon>Clostridia</taxon>
        <taxon>Eubacteriales</taxon>
        <taxon>Proteinivoracaceae</taxon>
        <taxon>Proteinivorax</taxon>
    </lineage>
</organism>
<dbReference type="GO" id="GO:0016990">
    <property type="term" value="F:arginine deiminase activity"/>
    <property type="evidence" value="ECO:0007669"/>
    <property type="project" value="TreeGrafter"/>
</dbReference>
<dbReference type="PANTHER" id="PTHR47271">
    <property type="entry name" value="ARGININE DEIMINASE"/>
    <property type="match status" value="1"/>
</dbReference>
<dbReference type="Pfam" id="PF19420">
    <property type="entry name" value="DDAH_eukar"/>
    <property type="match status" value="1"/>
</dbReference>
<dbReference type="GO" id="GO:0019546">
    <property type="term" value="P:L-arginine deiminase pathway"/>
    <property type="evidence" value="ECO:0007669"/>
    <property type="project" value="TreeGrafter"/>
</dbReference>
<sequence length="268" mass="30300">MQISISNCYDSLRFALMAFPSDIAVTVESQEKYQFNKTLACNQYNLLVNTLLDFGVEVRFLDQTNSPTQIYTRDVGFILNDTIFISKMSEDNRQQETESLIDFVNQHNLKSYKMQEFVEGGDVFVHEDKVIIGIGERTTENAAQEISQQLNYTGSNYRVIKAYFDLSLIHLDCAFNILDKDTCLITDGLFNADEISKFFPKVIKTPFDKTTLGPNIINLGNKTLLCSNQQLANTLNQNGFKVIHINYEEVAKVSGGLGCSILPILRSK</sequence>
<dbReference type="EMBL" id="CP159485">
    <property type="protein sequence ID" value="XCI29640.1"/>
    <property type="molecule type" value="Genomic_DNA"/>
</dbReference>
<evidence type="ECO:0000313" key="1">
    <source>
        <dbReference type="EMBL" id="XCI29640.1"/>
    </source>
</evidence>
<reference evidence="1" key="2">
    <citation type="submission" date="2024-06" db="EMBL/GenBank/DDBJ databases">
        <authorList>
            <person name="Petrova K.O."/>
            <person name="Toshchakov S.V."/>
            <person name="Boltjanskaja Y.V."/>
            <person name="Kevbrin V.V."/>
        </authorList>
    </citation>
    <scope>NUCLEOTIDE SEQUENCE</scope>
    <source>
        <strain evidence="1">Z-710</strain>
    </source>
</reference>
<dbReference type="RefSeq" id="WP_353894188.1">
    <property type="nucleotide sequence ID" value="NZ_CP159485.1"/>
</dbReference>
<dbReference type="AlphaFoldDB" id="A0AAU8HW99"/>
<gene>
    <name evidence="1" type="ORF">PRVXH_000970</name>
</gene>
<dbReference type="SUPFAM" id="SSF55909">
    <property type="entry name" value="Pentein"/>
    <property type="match status" value="1"/>
</dbReference>
<dbReference type="Gene3D" id="3.75.10.10">
    <property type="entry name" value="L-arginine/glycine Amidinotransferase, Chain A"/>
    <property type="match status" value="1"/>
</dbReference>
<name>A0AAU8HW99_9FIRM</name>
<protein>
    <submittedName>
        <fullName evidence="1">Arginine deiminase family protein</fullName>
    </submittedName>
</protein>